<evidence type="ECO:0000313" key="10">
    <source>
        <dbReference type="EMBL" id="EFV15041.1"/>
    </source>
</evidence>
<comment type="caution">
    <text evidence="10">The sequence shown here is derived from an EMBL/GenBank/DDBJ whole genome shotgun (WGS) entry which is preliminary data.</text>
</comment>
<name>E5XKS8_SEGRC</name>
<evidence type="ECO:0000256" key="1">
    <source>
        <dbReference type="ARBA" id="ARBA00004651"/>
    </source>
</evidence>
<dbReference type="EMBL" id="ACZI02000003">
    <property type="protein sequence ID" value="EFV15041.1"/>
    <property type="molecule type" value="Genomic_DNA"/>
</dbReference>
<evidence type="ECO:0000256" key="6">
    <source>
        <dbReference type="ARBA" id="ARBA00022989"/>
    </source>
</evidence>
<feature type="transmembrane region" description="Helical" evidence="8">
    <location>
        <begin position="295"/>
        <end position="311"/>
    </location>
</feature>
<evidence type="ECO:0000256" key="5">
    <source>
        <dbReference type="ARBA" id="ARBA00022692"/>
    </source>
</evidence>
<feature type="transmembrane region" description="Helical" evidence="8">
    <location>
        <begin position="91"/>
        <end position="108"/>
    </location>
</feature>
<dbReference type="InterPro" id="IPR020846">
    <property type="entry name" value="MFS_dom"/>
</dbReference>
<evidence type="ECO:0000256" key="7">
    <source>
        <dbReference type="ARBA" id="ARBA00023136"/>
    </source>
</evidence>
<feature type="transmembrane region" description="Helical" evidence="8">
    <location>
        <begin position="120"/>
        <end position="138"/>
    </location>
</feature>
<feature type="transmembrane region" description="Helical" evidence="8">
    <location>
        <begin position="21"/>
        <end position="41"/>
    </location>
</feature>
<accession>E5XKS8</accession>
<comment type="subcellular location">
    <subcellularLocation>
        <location evidence="1">Cell membrane</location>
        <topology evidence="1">Multi-pass membrane protein</topology>
    </subcellularLocation>
</comment>
<feature type="transmembrane region" description="Helical" evidence="8">
    <location>
        <begin position="61"/>
        <end position="79"/>
    </location>
</feature>
<keyword evidence="11" id="KW-1185">Reference proteome</keyword>
<feature type="transmembrane region" description="Helical" evidence="8">
    <location>
        <begin position="352"/>
        <end position="370"/>
    </location>
</feature>
<dbReference type="InterPro" id="IPR011701">
    <property type="entry name" value="MFS"/>
</dbReference>
<evidence type="ECO:0000313" key="11">
    <source>
        <dbReference type="Proteomes" id="UP000004816"/>
    </source>
</evidence>
<feature type="transmembrane region" description="Helical" evidence="8">
    <location>
        <begin position="228"/>
        <end position="246"/>
    </location>
</feature>
<gene>
    <name evidence="10" type="ORF">HMPREF9336_00097</name>
</gene>
<dbReference type="HOGENOM" id="CLU_001265_19_3_11"/>
<proteinExistence type="inferred from homology"/>
<dbReference type="PROSITE" id="PS50850">
    <property type="entry name" value="MFS"/>
    <property type="match status" value="1"/>
</dbReference>
<feature type="transmembrane region" description="Helical" evidence="8">
    <location>
        <begin position="317"/>
        <end position="340"/>
    </location>
</feature>
<dbReference type="OrthoDB" id="63984at2"/>
<feature type="domain" description="Major facilitator superfamily (MFS) profile" evidence="9">
    <location>
        <begin position="22"/>
        <end position="405"/>
    </location>
</feature>
<evidence type="ECO:0000256" key="3">
    <source>
        <dbReference type="ARBA" id="ARBA00022448"/>
    </source>
</evidence>
<feature type="transmembrane region" description="Helical" evidence="8">
    <location>
        <begin position="382"/>
        <end position="400"/>
    </location>
</feature>
<evidence type="ECO:0000256" key="2">
    <source>
        <dbReference type="ARBA" id="ARBA00008335"/>
    </source>
</evidence>
<dbReference type="CDD" id="cd17324">
    <property type="entry name" value="MFS_NepI_like"/>
    <property type="match status" value="1"/>
</dbReference>
<dbReference type="GO" id="GO:0022857">
    <property type="term" value="F:transmembrane transporter activity"/>
    <property type="evidence" value="ECO:0007669"/>
    <property type="project" value="InterPro"/>
</dbReference>
<dbReference type="GO" id="GO:0005886">
    <property type="term" value="C:plasma membrane"/>
    <property type="evidence" value="ECO:0007669"/>
    <property type="project" value="UniProtKB-SubCell"/>
</dbReference>
<dbReference type="InterPro" id="IPR036259">
    <property type="entry name" value="MFS_trans_sf"/>
</dbReference>
<dbReference type="RefSeq" id="WP_007466778.1">
    <property type="nucleotide sequence ID" value="NZ_KI391954.1"/>
</dbReference>
<evidence type="ECO:0000259" key="9">
    <source>
        <dbReference type="PROSITE" id="PS50850"/>
    </source>
</evidence>
<dbReference type="AlphaFoldDB" id="E5XKS8"/>
<keyword evidence="3" id="KW-0813">Transport</keyword>
<evidence type="ECO:0000256" key="8">
    <source>
        <dbReference type="SAM" id="Phobius"/>
    </source>
</evidence>
<dbReference type="PANTHER" id="PTHR43271">
    <property type="entry name" value="BLL2771 PROTEIN"/>
    <property type="match status" value="1"/>
</dbReference>
<dbReference type="Proteomes" id="UP000004816">
    <property type="component" value="Unassembled WGS sequence"/>
</dbReference>
<feature type="transmembrane region" description="Helical" evidence="8">
    <location>
        <begin position="266"/>
        <end position="283"/>
    </location>
</feature>
<dbReference type="Pfam" id="PF07690">
    <property type="entry name" value="MFS_1"/>
    <property type="match status" value="1"/>
</dbReference>
<keyword evidence="4" id="KW-1003">Cell membrane</keyword>
<dbReference type="SUPFAM" id="SSF103473">
    <property type="entry name" value="MFS general substrate transporter"/>
    <property type="match status" value="1"/>
</dbReference>
<comment type="similarity">
    <text evidence="2">Belongs to the major facilitator superfamily.</text>
</comment>
<keyword evidence="7 8" id="KW-0472">Membrane</keyword>
<dbReference type="STRING" id="679197.HMPREF9336_00097"/>
<evidence type="ECO:0000256" key="4">
    <source>
        <dbReference type="ARBA" id="ARBA00022475"/>
    </source>
</evidence>
<protein>
    <recommendedName>
        <fullName evidence="9">Major facilitator superfamily (MFS) profile domain-containing protein</fullName>
    </recommendedName>
</protein>
<organism evidence="10 11">
    <name type="scientific">Segniliparus rugosus (strain ATCC BAA-974 / DSM 45345 / CCUG 50838 / CIP 108380 / JCM 13579 / CDC 945)</name>
    <dbReference type="NCBI Taxonomy" id="679197"/>
    <lineage>
        <taxon>Bacteria</taxon>
        <taxon>Bacillati</taxon>
        <taxon>Actinomycetota</taxon>
        <taxon>Actinomycetes</taxon>
        <taxon>Mycobacteriales</taxon>
        <taxon>Segniliparaceae</taxon>
        <taxon>Segniliparus</taxon>
    </lineage>
</organism>
<dbReference type="Gene3D" id="1.20.1250.20">
    <property type="entry name" value="MFS general substrate transporter like domains"/>
    <property type="match status" value="1"/>
</dbReference>
<dbReference type="eggNOG" id="COG2814">
    <property type="taxonomic scope" value="Bacteria"/>
</dbReference>
<keyword evidence="5 8" id="KW-0812">Transmembrane</keyword>
<feature type="transmembrane region" description="Helical" evidence="8">
    <location>
        <begin position="150"/>
        <end position="168"/>
    </location>
</feature>
<sequence length="409" mass="43083">MSVVTPERSSDEMKIQTKTREFRLATIGLFFISAVPFAELYCTQGVLPQIAEGLGVSAGDSQLTVLVTTSGLAVGMIPASLLSERRGRRNMMLVSAVLAVLVGAFMPFCGTFTELLVLEGLQGFLLAGIPAVAMAYVSEEFDSNAIMPATGVYVAGGAASGLVGRVLPTWVAAETGSWRWALGAMTALMIVCAALSIALLPHSRSFVPSAVSYAKEARMFLSHLADPRLIVVFLLVFCLMGAYVSVYNSLPFHMESPPFDMSPKVYAAFFFVNLVGVFSSRLAGSMVAKAGVRRTLLVAVAVMFAGVLLLFPPAVGAIVLGTILITGGGFAGHTCLTGLIAKLVDKGRAQAATLYMASFYGGSAVTGLIGSRVFASHHWEGLVVYVGVLMVLGFALVLTVREKAKSESP</sequence>
<keyword evidence="6 8" id="KW-1133">Transmembrane helix</keyword>
<reference evidence="10 11" key="1">
    <citation type="journal article" date="2011" name="Stand. Genomic Sci.">
        <title>High quality draft genome sequence of Segniliparus rugosus CDC 945(T)= (ATCC BAA-974(T)).</title>
        <authorList>
            <person name="Earl A.M."/>
            <person name="Desjardins C.A."/>
            <person name="Fitzgerald M.G."/>
            <person name="Arachchi H.M."/>
            <person name="Zeng Q."/>
            <person name="Mehta T."/>
            <person name="Griggs A."/>
            <person name="Birren B.W."/>
            <person name="Toney N.C."/>
            <person name="Carr J."/>
            <person name="Posey J."/>
            <person name="Butler W.R."/>
        </authorList>
    </citation>
    <scope>NUCLEOTIDE SEQUENCE [LARGE SCALE GENOMIC DNA]</scope>
    <source>
        <strain evidence="11">ATCC BAA-974 / DSM 45345 / CCUG 50838 / CIP 108380 / JCM 13579 / CDC 945</strain>
    </source>
</reference>
<dbReference type="PANTHER" id="PTHR43271:SF1">
    <property type="entry name" value="INNER MEMBRANE TRANSPORT PROTEIN YNFM"/>
    <property type="match status" value="1"/>
</dbReference>
<feature type="transmembrane region" description="Helical" evidence="8">
    <location>
        <begin position="180"/>
        <end position="200"/>
    </location>
</feature>